<accession>A0AAV9P0Z7</accession>
<organism evidence="1 2">
    <name type="scientific">Saxophila tyrrhenica</name>
    <dbReference type="NCBI Taxonomy" id="1690608"/>
    <lineage>
        <taxon>Eukaryota</taxon>
        <taxon>Fungi</taxon>
        <taxon>Dikarya</taxon>
        <taxon>Ascomycota</taxon>
        <taxon>Pezizomycotina</taxon>
        <taxon>Dothideomycetes</taxon>
        <taxon>Dothideomycetidae</taxon>
        <taxon>Mycosphaerellales</taxon>
        <taxon>Extremaceae</taxon>
        <taxon>Saxophila</taxon>
    </lineage>
</organism>
<reference evidence="1 2" key="1">
    <citation type="submission" date="2023-08" db="EMBL/GenBank/DDBJ databases">
        <title>Black Yeasts Isolated from many extreme environments.</title>
        <authorList>
            <person name="Coleine C."/>
            <person name="Stajich J.E."/>
            <person name="Selbmann L."/>
        </authorList>
    </citation>
    <scope>NUCLEOTIDE SEQUENCE [LARGE SCALE GENOMIC DNA]</scope>
    <source>
        <strain evidence="1 2">CCFEE 5935</strain>
    </source>
</reference>
<proteinExistence type="predicted"/>
<keyword evidence="2" id="KW-1185">Reference proteome</keyword>
<evidence type="ECO:0000313" key="1">
    <source>
        <dbReference type="EMBL" id="KAK5166025.1"/>
    </source>
</evidence>
<dbReference type="RefSeq" id="XP_064655978.1">
    <property type="nucleotide sequence ID" value="XM_064805518.1"/>
</dbReference>
<dbReference type="EMBL" id="JAVRRT010000014">
    <property type="protein sequence ID" value="KAK5166025.1"/>
    <property type="molecule type" value="Genomic_DNA"/>
</dbReference>
<dbReference type="Proteomes" id="UP001337655">
    <property type="component" value="Unassembled WGS sequence"/>
</dbReference>
<dbReference type="AlphaFoldDB" id="A0AAV9P0Z7"/>
<dbReference type="GeneID" id="89929619"/>
<evidence type="ECO:0000313" key="2">
    <source>
        <dbReference type="Proteomes" id="UP001337655"/>
    </source>
</evidence>
<gene>
    <name evidence="1" type="ORF">LTR77_008286</name>
</gene>
<comment type="caution">
    <text evidence="1">The sequence shown here is derived from an EMBL/GenBank/DDBJ whole genome shotgun (WGS) entry which is preliminary data.</text>
</comment>
<protein>
    <submittedName>
        <fullName evidence="1">Uncharacterized protein</fullName>
    </submittedName>
</protein>
<sequence length="456" mass="49939">MATTHDAYFTLDSQRSVTSIVVNDGSVISQERFPSRLTPQKWIEALREMDECVQQEKRKLQASCNQELQDMLGHTEDFAVENTSNNALCIDVGNQYSAAVQCFDQSQAPIAMTPSFGQGMQDMQDTRGLFGLDDGLALGGQASPSPCLGNISGINFVADGVTLDVQPTSPISSLFPSEAGRAQRTDHAPAIVENGLAKEKRAQKLKKTLEKLQGFTTLNKAIHNQRVDGIHDGPQMPLGCRELTLVRLAVALGRLSDVSVASGVVLGLLSWRLFGIEEERMVDEGMARNVAAKQMNQAMSQIFQRRGKTRDWASDGRKAAKMVFGALAGLTKVDKSFAFLLLSDVCSLDYLLKIAHFPILREAFQKEYSKIARSRSQEWQALHAAGYKTLDYDKILGMTGLAYKRTLDVDQAEQNGIVEEVGDGFISTLSAMHGNGSGSLWDDDFQTMIDFGTPAL</sequence>
<name>A0AAV9P0Z7_9PEZI</name>